<dbReference type="GO" id="GO:0008320">
    <property type="term" value="F:protein transmembrane transporter activity"/>
    <property type="evidence" value="ECO:0007669"/>
    <property type="project" value="UniProtKB-UniRule"/>
</dbReference>
<comment type="subunit">
    <text evidence="10">The Tat system comprises two distinct complexes: a TatABC complex, containing multiple copies of TatA, TatB and TatC subunits, and a separate TatA complex, containing only TatA subunits. Substrates initially bind to the TatABC complex, which probably triggers association of the separate TatA complex to form the active translocon.</text>
</comment>
<dbReference type="NCBIfam" id="TIGR01411">
    <property type="entry name" value="tatAE"/>
    <property type="match status" value="1"/>
</dbReference>
<reference evidence="13" key="1">
    <citation type="submission" date="2017-04" db="EMBL/GenBank/DDBJ databases">
        <authorList>
            <person name="Varghese N."/>
            <person name="Submissions S."/>
        </authorList>
    </citation>
    <scope>NUCLEOTIDE SEQUENCE [LARGE SCALE GENOMIC DNA]</scope>
</reference>
<gene>
    <name evidence="10" type="primary">tatA</name>
    <name evidence="12" type="ORF">SAMN06297468_0635</name>
</gene>
<evidence type="ECO:0000256" key="4">
    <source>
        <dbReference type="ARBA" id="ARBA00022519"/>
    </source>
</evidence>
<dbReference type="Gene3D" id="1.20.5.3310">
    <property type="match status" value="1"/>
</dbReference>
<keyword evidence="4" id="KW-0997">Cell inner membrane</keyword>
<name>A0A1Y6EN66_9SPHN</name>
<proteinExistence type="inferred from homology"/>
<keyword evidence="8 10" id="KW-0811">Translocation</keyword>
<evidence type="ECO:0000256" key="6">
    <source>
        <dbReference type="ARBA" id="ARBA00022927"/>
    </source>
</evidence>
<dbReference type="OrthoDB" id="7161179at2"/>
<evidence type="ECO:0000313" key="12">
    <source>
        <dbReference type="EMBL" id="SMQ61982.1"/>
    </source>
</evidence>
<evidence type="ECO:0000313" key="13">
    <source>
        <dbReference type="Proteomes" id="UP000194420"/>
    </source>
</evidence>
<evidence type="ECO:0000256" key="11">
    <source>
        <dbReference type="SAM" id="MobiDB-lite"/>
    </source>
</evidence>
<organism evidence="12 13">
    <name type="scientific">Altererythrobacter xiamenensis</name>
    <dbReference type="NCBI Taxonomy" id="1316679"/>
    <lineage>
        <taxon>Bacteria</taxon>
        <taxon>Pseudomonadati</taxon>
        <taxon>Pseudomonadota</taxon>
        <taxon>Alphaproteobacteria</taxon>
        <taxon>Sphingomonadales</taxon>
        <taxon>Erythrobacteraceae</taxon>
        <taxon>Altererythrobacter</taxon>
    </lineage>
</organism>
<evidence type="ECO:0000256" key="9">
    <source>
        <dbReference type="ARBA" id="ARBA00023136"/>
    </source>
</evidence>
<dbReference type="PANTHER" id="PTHR42982:SF1">
    <property type="entry name" value="SEC-INDEPENDENT PROTEIN TRANSLOCASE PROTEIN TATA"/>
    <property type="match status" value="1"/>
</dbReference>
<evidence type="ECO:0000256" key="3">
    <source>
        <dbReference type="ARBA" id="ARBA00022475"/>
    </source>
</evidence>
<comment type="function">
    <text evidence="10">Part of the twin-arginine translocation (Tat) system that transports large folded proteins containing a characteristic twin-arginine motif in their signal peptide across membranes. TatA could form the protein-conducting channel of the Tat system.</text>
</comment>
<sequence>MGLSVWQIAIIALVVLVLFGRGRISEMMGDFGKGISSFKKGMSEETGEADKPTGQIEAPKHEAKPADQAAADPQPAPRSDTPDTRG</sequence>
<dbReference type="EMBL" id="FXWG01000001">
    <property type="protein sequence ID" value="SMQ61982.1"/>
    <property type="molecule type" value="Genomic_DNA"/>
</dbReference>
<keyword evidence="2 10" id="KW-0813">Transport</keyword>
<dbReference type="GO" id="GO:0033281">
    <property type="term" value="C:TAT protein transport complex"/>
    <property type="evidence" value="ECO:0007669"/>
    <property type="project" value="UniProtKB-UniRule"/>
</dbReference>
<comment type="similarity">
    <text evidence="10">Belongs to the TatA/E family.</text>
</comment>
<keyword evidence="9 10" id="KW-0472">Membrane</keyword>
<accession>A0A1Y6EN66</accession>
<dbReference type="InterPro" id="IPR003369">
    <property type="entry name" value="TatA/B/E"/>
</dbReference>
<evidence type="ECO:0000256" key="10">
    <source>
        <dbReference type="HAMAP-Rule" id="MF_00236"/>
    </source>
</evidence>
<dbReference type="AlphaFoldDB" id="A0A1Y6EN66"/>
<dbReference type="HAMAP" id="MF_00236">
    <property type="entry name" value="TatA_E"/>
    <property type="match status" value="1"/>
</dbReference>
<keyword evidence="6 10" id="KW-0653">Protein transport</keyword>
<evidence type="ECO:0000256" key="5">
    <source>
        <dbReference type="ARBA" id="ARBA00022692"/>
    </source>
</evidence>
<evidence type="ECO:0000256" key="2">
    <source>
        <dbReference type="ARBA" id="ARBA00022448"/>
    </source>
</evidence>
<dbReference type="Proteomes" id="UP000194420">
    <property type="component" value="Unassembled WGS sequence"/>
</dbReference>
<feature type="transmembrane region" description="Helical" evidence="10">
    <location>
        <begin position="6"/>
        <end position="24"/>
    </location>
</feature>
<dbReference type="PANTHER" id="PTHR42982">
    <property type="entry name" value="SEC-INDEPENDENT PROTEIN TRANSLOCASE PROTEIN TATA"/>
    <property type="match status" value="1"/>
</dbReference>
<evidence type="ECO:0000256" key="7">
    <source>
        <dbReference type="ARBA" id="ARBA00022989"/>
    </source>
</evidence>
<dbReference type="Pfam" id="PF02416">
    <property type="entry name" value="TatA_B_E"/>
    <property type="match status" value="1"/>
</dbReference>
<keyword evidence="7 10" id="KW-1133">Transmembrane helix</keyword>
<evidence type="ECO:0000256" key="8">
    <source>
        <dbReference type="ARBA" id="ARBA00023010"/>
    </source>
</evidence>
<dbReference type="RefSeq" id="WP_086436552.1">
    <property type="nucleotide sequence ID" value="NZ_FXWG01000001.1"/>
</dbReference>
<keyword evidence="13" id="KW-1185">Reference proteome</keyword>
<feature type="region of interest" description="Disordered" evidence="11">
    <location>
        <begin position="34"/>
        <end position="86"/>
    </location>
</feature>
<keyword evidence="3 10" id="KW-1003">Cell membrane</keyword>
<dbReference type="InterPro" id="IPR006312">
    <property type="entry name" value="TatA/E"/>
</dbReference>
<keyword evidence="5 10" id="KW-0812">Transmembrane</keyword>
<protein>
    <recommendedName>
        <fullName evidence="10">Sec-independent protein translocase protein TatA</fullName>
    </recommendedName>
</protein>
<dbReference type="GO" id="GO:0043953">
    <property type="term" value="P:protein transport by the Tat complex"/>
    <property type="evidence" value="ECO:0007669"/>
    <property type="project" value="UniProtKB-UniRule"/>
</dbReference>
<comment type="subcellular location">
    <subcellularLocation>
        <location evidence="1 10">Cell membrane</location>
        <topology evidence="1 10">Single-pass membrane protein</topology>
    </subcellularLocation>
</comment>
<evidence type="ECO:0000256" key="1">
    <source>
        <dbReference type="ARBA" id="ARBA00004162"/>
    </source>
</evidence>